<evidence type="ECO:0000259" key="11">
    <source>
        <dbReference type="PROSITE" id="PS51873"/>
    </source>
</evidence>
<dbReference type="InterPro" id="IPR002867">
    <property type="entry name" value="IBR_dom"/>
</dbReference>
<evidence type="ECO:0000259" key="10">
    <source>
        <dbReference type="PROSITE" id="PS50089"/>
    </source>
</evidence>
<keyword evidence="4" id="KW-0479">Metal-binding</keyword>
<evidence type="ECO:0000256" key="5">
    <source>
        <dbReference type="ARBA" id="ARBA00022737"/>
    </source>
</evidence>
<evidence type="ECO:0000256" key="8">
    <source>
        <dbReference type="ARBA" id="ARBA00022833"/>
    </source>
</evidence>
<comment type="catalytic activity">
    <reaction evidence="1">
        <text>[E2 ubiquitin-conjugating enzyme]-S-ubiquitinyl-L-cysteine + [acceptor protein]-L-lysine = [E2 ubiquitin-conjugating enzyme]-L-cysteine + [acceptor protein]-N(6)-ubiquitinyl-L-lysine.</text>
        <dbReference type="EC" id="2.3.2.31"/>
    </reaction>
</comment>
<protein>
    <recommendedName>
        <fullName evidence="2">RBR-type E3 ubiquitin transferase</fullName>
        <ecNumber evidence="2">2.3.2.31</ecNumber>
    </recommendedName>
</protein>
<dbReference type="InterPro" id="IPR031127">
    <property type="entry name" value="E3_UB_ligase_RBR"/>
</dbReference>
<dbReference type="Pfam" id="PF01485">
    <property type="entry name" value="IBR"/>
    <property type="match status" value="1"/>
</dbReference>
<organism evidence="12 13">
    <name type="scientific">Decorospora gaudefroyi</name>
    <dbReference type="NCBI Taxonomy" id="184978"/>
    <lineage>
        <taxon>Eukaryota</taxon>
        <taxon>Fungi</taxon>
        <taxon>Dikarya</taxon>
        <taxon>Ascomycota</taxon>
        <taxon>Pezizomycotina</taxon>
        <taxon>Dothideomycetes</taxon>
        <taxon>Pleosporomycetidae</taxon>
        <taxon>Pleosporales</taxon>
        <taxon>Pleosporineae</taxon>
        <taxon>Pleosporaceae</taxon>
        <taxon>Decorospora</taxon>
    </lineage>
</organism>
<dbReference type="EMBL" id="ML975291">
    <property type="protein sequence ID" value="KAF1835131.1"/>
    <property type="molecule type" value="Genomic_DNA"/>
</dbReference>
<feature type="domain" description="RING-type" evidence="10">
    <location>
        <begin position="13"/>
        <end position="61"/>
    </location>
</feature>
<sequence length="261" mass="28878">PEEQAHNPSVQECTVCASEHPIEDYPSLASCTHTPTVCHSCFLQWLHQSMENTTWSSIVCPASTCTNPITHNDVQKYAPAATFTRFDELSIRSYLSADTNFLYCLAAGCTSGQIHDTGVEGPIFRCVACGFRMCTAHEPVVAFHEGEACTQYTERVERERVERLTAKEEEARKRRQDDEASVAEVGRSSVECPGCGAFIQKTTGCDHMTCRRTGCGFEFCYVCRAPYGGVEGIRRAGNSAHAKTCRYHSAKLPRYRGPILG</sequence>
<dbReference type="Gene3D" id="1.20.120.1750">
    <property type="match status" value="1"/>
</dbReference>
<dbReference type="SUPFAM" id="SSF57850">
    <property type="entry name" value="RING/U-box"/>
    <property type="match status" value="3"/>
</dbReference>
<evidence type="ECO:0000313" key="13">
    <source>
        <dbReference type="Proteomes" id="UP000800040"/>
    </source>
</evidence>
<dbReference type="OrthoDB" id="1431934at2759"/>
<dbReference type="CDD" id="cd20336">
    <property type="entry name" value="Rcat_RBR"/>
    <property type="match status" value="1"/>
</dbReference>
<dbReference type="Proteomes" id="UP000800040">
    <property type="component" value="Unassembled WGS sequence"/>
</dbReference>
<dbReference type="CDD" id="cd20335">
    <property type="entry name" value="BRcat_RBR"/>
    <property type="match status" value="1"/>
</dbReference>
<gene>
    <name evidence="12" type="ORF">BDW02DRAFT_496646</name>
</gene>
<dbReference type="GO" id="GO:0016567">
    <property type="term" value="P:protein ubiquitination"/>
    <property type="evidence" value="ECO:0007669"/>
    <property type="project" value="InterPro"/>
</dbReference>
<keyword evidence="3" id="KW-0808">Transferase</keyword>
<reference evidence="12" key="1">
    <citation type="submission" date="2020-01" db="EMBL/GenBank/DDBJ databases">
        <authorList>
            <consortium name="DOE Joint Genome Institute"/>
            <person name="Haridas S."/>
            <person name="Albert R."/>
            <person name="Binder M."/>
            <person name="Bloem J."/>
            <person name="Labutti K."/>
            <person name="Salamov A."/>
            <person name="Andreopoulos B."/>
            <person name="Baker S.E."/>
            <person name="Barry K."/>
            <person name="Bills G."/>
            <person name="Bluhm B.H."/>
            <person name="Cannon C."/>
            <person name="Castanera R."/>
            <person name="Culley D.E."/>
            <person name="Daum C."/>
            <person name="Ezra D."/>
            <person name="Gonzalez J.B."/>
            <person name="Henrissat B."/>
            <person name="Kuo A."/>
            <person name="Liang C."/>
            <person name="Lipzen A."/>
            <person name="Lutzoni F."/>
            <person name="Magnuson J."/>
            <person name="Mondo S."/>
            <person name="Nolan M."/>
            <person name="Ohm R."/>
            <person name="Pangilinan J."/>
            <person name="Park H.-J."/>
            <person name="Ramirez L."/>
            <person name="Alfaro M."/>
            <person name="Sun H."/>
            <person name="Tritt A."/>
            <person name="Yoshinaga Y."/>
            <person name="Zwiers L.-H."/>
            <person name="Turgeon B.G."/>
            <person name="Goodwin S.B."/>
            <person name="Spatafora J.W."/>
            <person name="Crous P.W."/>
            <person name="Grigoriev I.V."/>
        </authorList>
    </citation>
    <scope>NUCLEOTIDE SEQUENCE</scope>
    <source>
        <strain evidence="12">P77</strain>
    </source>
</reference>
<feature type="domain" description="RING-type" evidence="11">
    <location>
        <begin position="9"/>
        <end position="245"/>
    </location>
</feature>
<dbReference type="EC" id="2.3.2.31" evidence="2"/>
<dbReference type="InterPro" id="IPR001841">
    <property type="entry name" value="Znf_RING"/>
</dbReference>
<evidence type="ECO:0000256" key="6">
    <source>
        <dbReference type="ARBA" id="ARBA00022771"/>
    </source>
</evidence>
<dbReference type="InterPro" id="IPR044066">
    <property type="entry name" value="TRIAD_supradom"/>
</dbReference>
<evidence type="ECO:0000256" key="9">
    <source>
        <dbReference type="PROSITE-ProRule" id="PRU00175"/>
    </source>
</evidence>
<keyword evidence="6 9" id="KW-0863">Zinc-finger</keyword>
<evidence type="ECO:0000256" key="1">
    <source>
        <dbReference type="ARBA" id="ARBA00001798"/>
    </source>
</evidence>
<evidence type="ECO:0000256" key="3">
    <source>
        <dbReference type="ARBA" id="ARBA00022679"/>
    </source>
</evidence>
<keyword evidence="8" id="KW-0862">Zinc</keyword>
<dbReference type="Gene3D" id="3.30.40.10">
    <property type="entry name" value="Zinc/RING finger domain, C3HC4 (zinc finger)"/>
    <property type="match status" value="1"/>
</dbReference>
<evidence type="ECO:0000313" key="12">
    <source>
        <dbReference type="EMBL" id="KAF1835131.1"/>
    </source>
</evidence>
<accession>A0A6A5KH94</accession>
<name>A0A6A5KH94_9PLEO</name>
<keyword evidence="13" id="KW-1185">Reference proteome</keyword>
<dbReference type="GO" id="GO:0008270">
    <property type="term" value="F:zinc ion binding"/>
    <property type="evidence" value="ECO:0007669"/>
    <property type="project" value="UniProtKB-KW"/>
</dbReference>
<evidence type="ECO:0000256" key="2">
    <source>
        <dbReference type="ARBA" id="ARBA00012251"/>
    </source>
</evidence>
<feature type="non-terminal residue" evidence="12">
    <location>
        <position position="1"/>
    </location>
</feature>
<dbReference type="AlphaFoldDB" id="A0A6A5KH94"/>
<evidence type="ECO:0000256" key="4">
    <source>
        <dbReference type="ARBA" id="ARBA00022723"/>
    </source>
</evidence>
<evidence type="ECO:0000256" key="7">
    <source>
        <dbReference type="ARBA" id="ARBA00022786"/>
    </source>
</evidence>
<dbReference type="InterPro" id="IPR013083">
    <property type="entry name" value="Znf_RING/FYVE/PHD"/>
</dbReference>
<dbReference type="SMART" id="SM00647">
    <property type="entry name" value="IBR"/>
    <property type="match status" value="2"/>
</dbReference>
<dbReference type="PROSITE" id="PS51873">
    <property type="entry name" value="TRIAD"/>
    <property type="match status" value="1"/>
</dbReference>
<keyword evidence="7" id="KW-0833">Ubl conjugation pathway</keyword>
<dbReference type="PROSITE" id="PS50089">
    <property type="entry name" value="ZF_RING_2"/>
    <property type="match status" value="1"/>
</dbReference>
<dbReference type="GO" id="GO:0061630">
    <property type="term" value="F:ubiquitin protein ligase activity"/>
    <property type="evidence" value="ECO:0007669"/>
    <property type="project" value="UniProtKB-EC"/>
</dbReference>
<proteinExistence type="predicted"/>
<dbReference type="Pfam" id="PF22191">
    <property type="entry name" value="IBR_1"/>
    <property type="match status" value="1"/>
</dbReference>
<dbReference type="PANTHER" id="PTHR11685">
    <property type="entry name" value="RBR FAMILY RING FINGER AND IBR DOMAIN-CONTAINING"/>
    <property type="match status" value="1"/>
</dbReference>
<keyword evidence="5" id="KW-0677">Repeat</keyword>